<dbReference type="PANTHER" id="PTHR13037">
    <property type="entry name" value="FORMIN"/>
    <property type="match status" value="1"/>
</dbReference>
<dbReference type="RefSeq" id="XP_029218124.1">
    <property type="nucleotide sequence ID" value="XM_029365640.1"/>
</dbReference>
<feature type="compositionally biased region" description="Basic and acidic residues" evidence="2">
    <location>
        <begin position="795"/>
        <end position="811"/>
    </location>
</feature>
<evidence type="ECO:0000313" key="3">
    <source>
        <dbReference type="EMBL" id="PFH34115.1"/>
    </source>
</evidence>
<feature type="compositionally biased region" description="Basic and acidic residues" evidence="2">
    <location>
        <begin position="1413"/>
        <end position="1422"/>
    </location>
</feature>
<keyword evidence="1" id="KW-0945">Host-virus interaction</keyword>
<dbReference type="Proteomes" id="UP000224006">
    <property type="component" value="Unassembled WGS sequence"/>
</dbReference>
<feature type="compositionally biased region" description="Polar residues" evidence="2">
    <location>
        <begin position="836"/>
        <end position="850"/>
    </location>
</feature>
<proteinExistence type="predicted"/>
<feature type="compositionally biased region" description="Basic and acidic residues" evidence="2">
    <location>
        <begin position="1383"/>
        <end position="1406"/>
    </location>
</feature>
<gene>
    <name evidence="3" type="ORF">BESB_072670</name>
</gene>
<feature type="region of interest" description="Disordered" evidence="2">
    <location>
        <begin position="1602"/>
        <end position="1632"/>
    </location>
</feature>
<feature type="compositionally biased region" description="Basic and acidic residues" evidence="2">
    <location>
        <begin position="969"/>
        <end position="1007"/>
    </location>
</feature>
<dbReference type="EMBL" id="NWUJ01000007">
    <property type="protein sequence ID" value="PFH34115.1"/>
    <property type="molecule type" value="Genomic_DNA"/>
</dbReference>
<feature type="compositionally biased region" description="Low complexity" evidence="2">
    <location>
        <begin position="1275"/>
        <end position="1308"/>
    </location>
</feature>
<feature type="compositionally biased region" description="Low complexity" evidence="2">
    <location>
        <begin position="1542"/>
        <end position="1555"/>
    </location>
</feature>
<feature type="compositionally biased region" description="Basic residues" evidence="2">
    <location>
        <begin position="1778"/>
        <end position="1792"/>
    </location>
</feature>
<feature type="region of interest" description="Disordered" evidence="2">
    <location>
        <begin position="442"/>
        <end position="472"/>
    </location>
</feature>
<evidence type="ECO:0000256" key="1">
    <source>
        <dbReference type="ARBA" id="ARBA00022581"/>
    </source>
</evidence>
<dbReference type="GeneID" id="40312193"/>
<feature type="compositionally biased region" description="Basic and acidic residues" evidence="2">
    <location>
        <begin position="1793"/>
        <end position="1805"/>
    </location>
</feature>
<feature type="compositionally biased region" description="Low complexity" evidence="2">
    <location>
        <begin position="1355"/>
        <end position="1372"/>
    </location>
</feature>
<name>A0A2A9M7Z4_BESBE</name>
<feature type="region of interest" description="Disordered" evidence="2">
    <location>
        <begin position="1541"/>
        <end position="1572"/>
    </location>
</feature>
<feature type="region of interest" description="Disordered" evidence="2">
    <location>
        <begin position="138"/>
        <end position="161"/>
    </location>
</feature>
<dbReference type="OrthoDB" id="332209at2759"/>
<dbReference type="VEuPathDB" id="ToxoDB:BESB_072670"/>
<keyword evidence="4" id="KW-1185">Reference proteome</keyword>
<feature type="region of interest" description="Disordered" evidence="2">
    <location>
        <begin position="1199"/>
        <end position="1310"/>
    </location>
</feature>
<feature type="region of interest" description="Disordered" evidence="2">
    <location>
        <begin position="964"/>
        <end position="1020"/>
    </location>
</feature>
<sequence>MSPSSSVSLCLPSAGGLAARCSTHSPFAVLGASASLNLHPAVPDYVLSAIRDRMVLEYNQLLPLELVMPVCDSLSGPFCPHLAAPRVTPVNPASPMNATEALQFVAAPLTSPPGAAFPQNPDFYYAYVHRVPVTPSASDSAALHEPPASSSPHALADRSSVAAESPAVDASPLSPSSFLSSLSLSFVSSLWYFLSSADSQDAPSLFAASSGAQLASQAPPASSLYSAPAALVDWRFSFISRDRPGLCCRAQRHHPERPFAPRGEFLENGIGDVSASVGVSEALSSAIGQIGLGRKALDDIWKPTPLGLTPPGAAPPASSRSPLSSLPLFSRAVPPAASSAVAAAAPSEQRFVCFVNKARRAVDRSACAFAAEFSALPPTLRPSQESFARGWIATSHLLTFEKSSAPFARPSLEPNYAAGLPTDAETHWSGYWEVAPVSYEEEYPRDGGRGPGASFSHRPQGTSGSPASLPRSPARFYGKGESLFFQGEGSSPPQRPSGSAGLPLPVRLQPPVALRSLAVLSSVEGSVEHGTSFVASAIWVRVVRNPLASASLQRLLPRVVFVVSGFHDDKEVFSAQIPVAALAESTDLQLPLPPTRAAPLQDPEYAFVNLLDYVPSTATPWSRVESLKFRYALRPPAAPLHAASASPAGDALAGARKARASGAALARIHAAGGPGGATSALEPLMGATLAGLAYKVGLGGMLLHVAQRSNGVRTVYYVDRRSDEGVALLKFFEEKGTLAPAGETAPGKAEDARTLDATEAAIASRKKRRDEAAAERVGDAGANLDILSLLFPQDSEGRRSERARETGRRASEAAGGAVEDSESGEAPPSSLRPSVGSANTEGDDASTSSEEGSDEDALDASEPLTREKVKRAIRSVVLTSLRAALDEKTYTAVAATLPPASGPPKPFRQLQPLKTLLASLPGRFASPEELEESENGTFYAAVLRTHGDGTGEFLWQQAEDTTAAATAIADRERARRSQARRAAEAETRDDAQAGGDARETHAAEAGRADGAGWRGATAGGGGGDNGAGAAVGGDAAENVALTGGLDAQFGTTAGSNRRLPLAKYDSLNNALVDLRLPARSVGLYIQEIPVEAPLFSFNEAAAMKLILWRRVGFDTEGKYRDTTTPARSGNVLADVKTVMSQVLESLGGRPKTTPARGGSAAPSALKKAKGAGRGAEAAPKPDPSLRNVLESFFSLLSTLKNSEDPPPPKTAPQLPAAPVSETSTPLPAAPPKTAEPASRQAATAVGDATPRPSSSDPPSPSSSPPSSQKATQIQSGAASAAGPPGSAGHGKAPSAARAPPRAASAAARPAEEANAIFRELRKALELLGDPQTASETGTGAEPMRQAPANRGREGPAAPESRARDAAAAGSPPTSRSFSLTDFINKKSDAKSGEEEERKAASEETKPNDSPAAEEEKKPKGGDTSHGVADASAPMGFFIDPDGQVTPLGVGREAGAGPLPGVPGLEQVQELFQSVLRDVSIPEMTVNMANQLSGAQMGPENLTLGRVAQAFASQIESREDVSEPTAQLGKFASALASLLETPANSTGASAQSSTSAPRTAPGGGMPSPVAPPADMEKSLAALNRVAQELAAQFVIATNATRAFSAGGGGKEEAPRAKGGNAKEAPAEGGVPRPPAPEVSFAFAVPVAPFPGAADGAAPGVEQLQAAFEQFVHNGSGVPFPLADLFTPPGGPPPPGGAGQAAGGAAGWDNVFPGAADLSGLAQSVFGGAAEVPGGLPGFANVVAGGVETLDLRDLLGQLSQGLGGKLAREDGSPGSNSKAHPKYRQQKHKKKQKTPQEDREQNGDET</sequence>
<dbReference type="KEGG" id="bbes:BESB_072670"/>
<reference evidence="3 4" key="1">
    <citation type="submission" date="2017-09" db="EMBL/GenBank/DDBJ databases">
        <title>Genome sequencing of Besnoitia besnoiti strain Bb-Ger1.</title>
        <authorList>
            <person name="Schares G."/>
            <person name="Venepally P."/>
            <person name="Lorenzi H.A."/>
        </authorList>
    </citation>
    <scope>NUCLEOTIDE SEQUENCE [LARGE SCALE GENOMIC DNA]</scope>
    <source>
        <strain evidence="3 4">Bb-Ger1</strain>
    </source>
</reference>
<protein>
    <submittedName>
        <fullName evidence="3">Uncharacterized protein</fullName>
    </submittedName>
</protein>
<feature type="region of interest" description="Disordered" evidence="2">
    <location>
        <begin position="1761"/>
        <end position="1805"/>
    </location>
</feature>
<feature type="compositionally biased region" description="Polar residues" evidence="2">
    <location>
        <begin position="457"/>
        <end position="466"/>
    </location>
</feature>
<feature type="region of interest" description="Disordered" evidence="2">
    <location>
        <begin position="1326"/>
        <end position="1431"/>
    </location>
</feature>
<organism evidence="3 4">
    <name type="scientific">Besnoitia besnoiti</name>
    <name type="common">Apicomplexan protozoan</name>
    <dbReference type="NCBI Taxonomy" id="94643"/>
    <lineage>
        <taxon>Eukaryota</taxon>
        <taxon>Sar</taxon>
        <taxon>Alveolata</taxon>
        <taxon>Apicomplexa</taxon>
        <taxon>Conoidasida</taxon>
        <taxon>Coccidia</taxon>
        <taxon>Eucoccidiorida</taxon>
        <taxon>Eimeriorina</taxon>
        <taxon>Sarcocystidae</taxon>
        <taxon>Besnoitia</taxon>
    </lineage>
</organism>
<feature type="region of interest" description="Disordered" evidence="2">
    <location>
        <begin position="795"/>
        <end position="863"/>
    </location>
</feature>
<accession>A0A2A9M7Z4</accession>
<evidence type="ECO:0000313" key="4">
    <source>
        <dbReference type="Proteomes" id="UP000224006"/>
    </source>
</evidence>
<comment type="caution">
    <text evidence="3">The sequence shown here is derived from an EMBL/GenBank/DDBJ whole genome shotgun (WGS) entry which is preliminary data.</text>
</comment>
<dbReference type="PANTHER" id="PTHR13037:SF24">
    <property type="entry name" value="POLYCOMB PROTEIN PCL-RELATED"/>
    <property type="match status" value="1"/>
</dbReference>
<evidence type="ECO:0000256" key="2">
    <source>
        <dbReference type="SAM" id="MobiDB-lite"/>
    </source>
</evidence>
<feature type="region of interest" description="Disordered" evidence="2">
    <location>
        <begin position="1145"/>
        <end position="1185"/>
    </location>
</feature>